<evidence type="ECO:0000256" key="3">
    <source>
        <dbReference type="ARBA" id="ARBA00022630"/>
    </source>
</evidence>
<comment type="caution">
    <text evidence="7">The sequence shown here is derived from an EMBL/GenBank/DDBJ whole genome shotgun (WGS) entry which is preliminary data.</text>
</comment>
<keyword evidence="3" id="KW-0285">Flavoprotein</keyword>
<comment type="cofactor">
    <cofactor evidence="1">
        <name>FMN</name>
        <dbReference type="ChEBI" id="CHEBI:58210"/>
    </cofactor>
</comment>
<evidence type="ECO:0000313" key="7">
    <source>
        <dbReference type="EMBL" id="MCT2582804.1"/>
    </source>
</evidence>
<reference evidence="7 8" key="1">
    <citation type="submission" date="2021-02" db="EMBL/GenBank/DDBJ databases">
        <title>Actinophytocola xerophila sp. nov., isolated from soil of cotton cropping field.</title>
        <authorList>
            <person name="Huang R."/>
            <person name="Chen X."/>
            <person name="Ge X."/>
            <person name="Liu W."/>
        </authorList>
    </citation>
    <scope>NUCLEOTIDE SEQUENCE [LARGE SCALE GENOMIC DNA]</scope>
    <source>
        <strain evidence="7 8">S1-96</strain>
    </source>
</reference>
<dbReference type="Gene3D" id="3.40.109.10">
    <property type="entry name" value="NADH Oxidase"/>
    <property type="match status" value="1"/>
</dbReference>
<dbReference type="Proteomes" id="UP001156441">
    <property type="component" value="Unassembled WGS sequence"/>
</dbReference>
<protein>
    <submittedName>
        <fullName evidence="7">Nitroreductase family protein</fullName>
    </submittedName>
</protein>
<feature type="domain" description="Nitroreductase" evidence="6">
    <location>
        <begin position="15"/>
        <end position="138"/>
    </location>
</feature>
<evidence type="ECO:0000256" key="2">
    <source>
        <dbReference type="ARBA" id="ARBA00007118"/>
    </source>
</evidence>
<dbReference type="CDD" id="cd02062">
    <property type="entry name" value="Nitro_FMN_reductase"/>
    <property type="match status" value="1"/>
</dbReference>
<dbReference type="PANTHER" id="PTHR43673:SF2">
    <property type="entry name" value="NITROREDUCTASE"/>
    <property type="match status" value="1"/>
</dbReference>
<sequence>MGSSRDRIRFLRDLRSVRRYAEALVPAEVVADLLEVARWTGSSANRQPWELVVVRDPATRRALAEAGATPGHVPLADAPLVIAVVLDSPSSAFDGGRLCERLLLAASAHGLGASLVGFKAEAESKAKAVLGVPPDRALPRVVVAGYPAAPTARLVSAERSADPRLPLNRLPLGRKPTAELVHEERYTSR</sequence>
<gene>
    <name evidence="7" type="ORF">JT362_06690</name>
</gene>
<name>A0ABT2J6B1_9PSEU</name>
<dbReference type="PANTHER" id="PTHR43673">
    <property type="entry name" value="NAD(P)H NITROREDUCTASE YDGI-RELATED"/>
    <property type="match status" value="1"/>
</dbReference>
<evidence type="ECO:0000313" key="8">
    <source>
        <dbReference type="Proteomes" id="UP001156441"/>
    </source>
</evidence>
<organism evidence="7 8">
    <name type="scientific">Actinophytocola gossypii</name>
    <dbReference type="NCBI Taxonomy" id="2812003"/>
    <lineage>
        <taxon>Bacteria</taxon>
        <taxon>Bacillati</taxon>
        <taxon>Actinomycetota</taxon>
        <taxon>Actinomycetes</taxon>
        <taxon>Pseudonocardiales</taxon>
        <taxon>Pseudonocardiaceae</taxon>
    </lineage>
</organism>
<evidence type="ECO:0000256" key="5">
    <source>
        <dbReference type="ARBA" id="ARBA00023002"/>
    </source>
</evidence>
<dbReference type="EMBL" id="JAFFZE010000006">
    <property type="protein sequence ID" value="MCT2582804.1"/>
    <property type="molecule type" value="Genomic_DNA"/>
</dbReference>
<evidence type="ECO:0000256" key="4">
    <source>
        <dbReference type="ARBA" id="ARBA00022643"/>
    </source>
</evidence>
<evidence type="ECO:0000259" key="6">
    <source>
        <dbReference type="Pfam" id="PF00881"/>
    </source>
</evidence>
<dbReference type="SUPFAM" id="SSF55469">
    <property type="entry name" value="FMN-dependent nitroreductase-like"/>
    <property type="match status" value="1"/>
</dbReference>
<dbReference type="Pfam" id="PF00881">
    <property type="entry name" value="Nitroreductase"/>
    <property type="match status" value="1"/>
</dbReference>
<dbReference type="InterPro" id="IPR029479">
    <property type="entry name" value="Nitroreductase"/>
</dbReference>
<keyword evidence="8" id="KW-1185">Reference proteome</keyword>
<keyword evidence="5" id="KW-0560">Oxidoreductase</keyword>
<accession>A0ABT2J6B1</accession>
<dbReference type="RefSeq" id="WP_260190139.1">
    <property type="nucleotide sequence ID" value="NZ_JAFFZE010000006.1"/>
</dbReference>
<proteinExistence type="inferred from homology"/>
<keyword evidence="4" id="KW-0288">FMN</keyword>
<evidence type="ECO:0000256" key="1">
    <source>
        <dbReference type="ARBA" id="ARBA00001917"/>
    </source>
</evidence>
<comment type="similarity">
    <text evidence="2">Belongs to the nitroreductase family.</text>
</comment>
<dbReference type="InterPro" id="IPR000415">
    <property type="entry name" value="Nitroreductase-like"/>
</dbReference>